<dbReference type="InterPro" id="IPR004255">
    <property type="entry name" value="O-acyltransferase_WSD1_N"/>
</dbReference>
<dbReference type="InterPro" id="IPR045034">
    <property type="entry name" value="O-acyltransferase_WSD1-like"/>
</dbReference>
<feature type="domain" description="O-acyltransferase WSD1 C-terminal" evidence="14">
    <location>
        <begin position="307"/>
        <end position="454"/>
    </location>
</feature>
<feature type="region of interest" description="Disordered" evidence="12">
    <location>
        <begin position="209"/>
        <end position="233"/>
    </location>
</feature>
<dbReference type="NCBIfam" id="TIGR02946">
    <property type="entry name" value="acyl_WS_DGAT"/>
    <property type="match status" value="1"/>
</dbReference>
<evidence type="ECO:0000256" key="10">
    <source>
        <dbReference type="ARBA" id="ARBA00048109"/>
    </source>
</evidence>
<dbReference type="GO" id="GO:0001666">
    <property type="term" value="P:response to hypoxia"/>
    <property type="evidence" value="ECO:0007669"/>
    <property type="project" value="TreeGrafter"/>
</dbReference>
<dbReference type="AlphaFoldDB" id="A0A1A3KZY0"/>
<comment type="similarity">
    <text evidence="3 11">Belongs to the long-chain O-acyltransferase family.</text>
</comment>
<dbReference type="InterPro" id="IPR009721">
    <property type="entry name" value="O-acyltransferase_WSD1_C"/>
</dbReference>
<evidence type="ECO:0000256" key="7">
    <source>
        <dbReference type="ARBA" id="ARBA00022798"/>
    </source>
</evidence>
<evidence type="ECO:0000256" key="6">
    <source>
        <dbReference type="ARBA" id="ARBA00022679"/>
    </source>
</evidence>
<dbReference type="PANTHER" id="PTHR31650">
    <property type="entry name" value="O-ACYLTRANSFERASE (WSD1-LIKE) FAMILY PROTEIN"/>
    <property type="match status" value="1"/>
</dbReference>
<comment type="pathway">
    <text evidence="2">Lipid metabolism.</text>
</comment>
<dbReference type="PANTHER" id="PTHR31650:SF1">
    <property type="entry name" value="WAX ESTER SYNTHASE_DIACYLGLYCEROL ACYLTRANSFERASE 4-RELATED"/>
    <property type="match status" value="1"/>
</dbReference>
<evidence type="ECO:0000256" key="12">
    <source>
        <dbReference type="SAM" id="MobiDB-lite"/>
    </source>
</evidence>
<dbReference type="Pfam" id="PF06974">
    <property type="entry name" value="WS_DGAT_C"/>
    <property type="match status" value="1"/>
</dbReference>
<dbReference type="GO" id="GO:0005886">
    <property type="term" value="C:plasma membrane"/>
    <property type="evidence" value="ECO:0007669"/>
    <property type="project" value="TreeGrafter"/>
</dbReference>
<evidence type="ECO:0000259" key="14">
    <source>
        <dbReference type="Pfam" id="PF06974"/>
    </source>
</evidence>
<dbReference type="Gene3D" id="3.30.559.30">
    <property type="entry name" value="Nonribosomal peptide synthetase, condensation domain"/>
    <property type="match status" value="1"/>
</dbReference>
<dbReference type="GO" id="GO:0006071">
    <property type="term" value="P:glycerol metabolic process"/>
    <property type="evidence" value="ECO:0007669"/>
    <property type="project" value="UniProtKB-KW"/>
</dbReference>
<keyword evidence="9 11" id="KW-0012">Acyltransferase</keyword>
<keyword evidence="6 11" id="KW-0808">Transferase</keyword>
<evidence type="ECO:0000256" key="3">
    <source>
        <dbReference type="ARBA" id="ARBA00009587"/>
    </source>
</evidence>
<gene>
    <name evidence="15" type="ORF">A5640_25285</name>
</gene>
<dbReference type="InterPro" id="IPR023213">
    <property type="entry name" value="CAT-like_dom_sf"/>
</dbReference>
<evidence type="ECO:0000256" key="11">
    <source>
        <dbReference type="RuleBase" id="RU361241"/>
    </source>
</evidence>
<dbReference type="EMBL" id="LZLM01000014">
    <property type="protein sequence ID" value="OBJ89918.1"/>
    <property type="molecule type" value="Genomic_DNA"/>
</dbReference>
<comment type="pathway">
    <text evidence="1 11">Glycerolipid metabolism; triacylglycerol biosynthesis.</text>
</comment>
<comment type="catalytic activity">
    <reaction evidence="10 11">
        <text>an acyl-CoA + a 1,2-diacyl-sn-glycerol = a triacyl-sn-glycerol + CoA</text>
        <dbReference type="Rhea" id="RHEA:10868"/>
        <dbReference type="ChEBI" id="CHEBI:17815"/>
        <dbReference type="ChEBI" id="CHEBI:57287"/>
        <dbReference type="ChEBI" id="CHEBI:58342"/>
        <dbReference type="ChEBI" id="CHEBI:64615"/>
        <dbReference type="EC" id="2.3.1.20"/>
    </reaction>
</comment>
<dbReference type="GO" id="GO:0004144">
    <property type="term" value="F:diacylglycerol O-acyltransferase activity"/>
    <property type="evidence" value="ECO:0007669"/>
    <property type="project" value="UniProtKB-EC"/>
</dbReference>
<dbReference type="UniPathway" id="UPA00282"/>
<dbReference type="InterPro" id="IPR014292">
    <property type="entry name" value="Acyl_transf_WS/DGAT"/>
</dbReference>
<feature type="domain" description="O-acyltransferase WSD1-like N-terminal" evidence="13">
    <location>
        <begin position="4"/>
        <end position="267"/>
    </location>
</feature>
<accession>A0A1A3KZY0</accession>
<keyword evidence="5 11" id="KW-0444">Lipid biosynthesis</keyword>
<dbReference type="SUPFAM" id="SSF52777">
    <property type="entry name" value="CoA-dependent acyltransferases"/>
    <property type="match status" value="1"/>
</dbReference>
<dbReference type="EC" id="2.3.1.20" evidence="4 11"/>
<feature type="compositionally biased region" description="Basic residues" evidence="12">
    <location>
        <begin position="209"/>
        <end position="222"/>
    </location>
</feature>
<evidence type="ECO:0000313" key="15">
    <source>
        <dbReference type="EMBL" id="OBJ89918.1"/>
    </source>
</evidence>
<name>A0A1A3KZY0_MYCAS</name>
<keyword evidence="7 11" id="KW-0319">Glycerol metabolism</keyword>
<dbReference type="Proteomes" id="UP000093925">
    <property type="component" value="Unassembled WGS sequence"/>
</dbReference>
<dbReference type="Gene3D" id="3.30.559.10">
    <property type="entry name" value="Chloramphenicol acetyltransferase-like domain"/>
    <property type="match status" value="1"/>
</dbReference>
<protein>
    <recommendedName>
        <fullName evidence="4 11">Diacylglycerol O-acyltransferase</fullName>
        <ecNumber evidence="4 11">2.3.1.20</ecNumber>
    </recommendedName>
</protein>
<evidence type="ECO:0000256" key="1">
    <source>
        <dbReference type="ARBA" id="ARBA00004771"/>
    </source>
</evidence>
<evidence type="ECO:0000256" key="4">
    <source>
        <dbReference type="ARBA" id="ARBA00013244"/>
    </source>
</evidence>
<evidence type="ECO:0000256" key="5">
    <source>
        <dbReference type="ARBA" id="ARBA00022516"/>
    </source>
</evidence>
<evidence type="ECO:0000313" key="16">
    <source>
        <dbReference type="Proteomes" id="UP000093925"/>
    </source>
</evidence>
<evidence type="ECO:0000256" key="9">
    <source>
        <dbReference type="ARBA" id="ARBA00023315"/>
    </source>
</evidence>
<evidence type="ECO:0000256" key="8">
    <source>
        <dbReference type="ARBA" id="ARBA00023098"/>
    </source>
</evidence>
<dbReference type="GO" id="GO:0071731">
    <property type="term" value="P:response to nitric oxide"/>
    <property type="evidence" value="ECO:0007669"/>
    <property type="project" value="TreeGrafter"/>
</dbReference>
<organism evidence="15 16">
    <name type="scientific">Mycobacterium asiaticum</name>
    <dbReference type="NCBI Taxonomy" id="1790"/>
    <lineage>
        <taxon>Bacteria</taxon>
        <taxon>Bacillati</taxon>
        <taxon>Actinomycetota</taxon>
        <taxon>Actinomycetes</taxon>
        <taxon>Mycobacteriales</taxon>
        <taxon>Mycobacteriaceae</taxon>
        <taxon>Mycobacterium</taxon>
    </lineage>
</organism>
<dbReference type="RefSeq" id="WP_065138218.1">
    <property type="nucleotide sequence ID" value="NZ_LZLM01000014.1"/>
</dbReference>
<keyword evidence="8 11" id="KW-0443">Lipid metabolism</keyword>
<proteinExistence type="inferred from homology"/>
<reference evidence="15 16" key="1">
    <citation type="submission" date="2016-06" db="EMBL/GenBank/DDBJ databases">
        <authorList>
            <person name="Kjaerup R.B."/>
            <person name="Dalgaard T.S."/>
            <person name="Juul-Madsen H.R."/>
        </authorList>
    </citation>
    <scope>NUCLEOTIDE SEQUENCE [LARGE SCALE GENOMIC DNA]</scope>
    <source>
        <strain evidence="15 16">1276495.2</strain>
    </source>
</reference>
<dbReference type="GO" id="GO:0051701">
    <property type="term" value="P:biological process involved in interaction with host"/>
    <property type="evidence" value="ECO:0007669"/>
    <property type="project" value="TreeGrafter"/>
</dbReference>
<comment type="caution">
    <text evidence="15">The sequence shown here is derived from an EMBL/GenBank/DDBJ whole genome shotgun (WGS) entry which is preliminary data.</text>
</comment>
<evidence type="ECO:0000256" key="2">
    <source>
        <dbReference type="ARBA" id="ARBA00005189"/>
    </source>
</evidence>
<evidence type="ECO:0000259" key="13">
    <source>
        <dbReference type="Pfam" id="PF03007"/>
    </source>
</evidence>
<dbReference type="Pfam" id="PF03007">
    <property type="entry name" value="WS_DGAT_cat"/>
    <property type="match status" value="1"/>
</dbReference>
<dbReference type="GO" id="GO:0019432">
    <property type="term" value="P:triglyceride biosynthetic process"/>
    <property type="evidence" value="ECO:0007669"/>
    <property type="project" value="UniProtKB-UniPathway"/>
</dbReference>
<sequence>MKRLSGVDAMLLYSETAEIHMHTIKVAVVDLSALPAGLPFPELKKAAYRVLLGLEPLRYRLVSTPGHYHHPMWQENVPIDPDYHIRRAVVAPPGGRRELDRLIGALAAVPLERDRPLWELHIAEGLADNRIAVILKLHHALADGVASANLIAKALREYESLLLADTADRPESIPPVGRLVEGATREHLRQLANLPSLIWRTGAGVGRVWRRSRQRRKSHAPRRPALPPPSFANHVVSPGRRFATASLPLSEAVMVSRKLGVTINDVVLAIAAGALRTLQLRYGGSVDKPLLAGVPASFNKSPTRLSGNEFGYMIPPLPIHIADPIERVRLTSAAAVVAKENFALRGPTLMAEWLAYLPPRFSPAMFRWQSRRLSSGSVMNLTISNVPGPRTTHTLGGARISEIHSVGPLAAGSALNITVWSYVDQLNVSVLTDDLTMDDPHEATQAMTDSFNEIRTAVLASGNSPGAHLSPAAGD</sequence>